<evidence type="ECO:0000313" key="1">
    <source>
        <dbReference type="EMBL" id="VXC50750.1"/>
    </source>
</evidence>
<sequence length="38" mass="4369">MCYNLEKSAEDVTQLEVRNSITHYGSGTVRRVKSMAFF</sequence>
<protein>
    <submittedName>
        <fullName evidence="1">Uncharacterized protein</fullName>
    </submittedName>
</protein>
<gene>
    <name evidence="1" type="ORF">SPHINGO8BC_140066</name>
</gene>
<name>A0A653Z796_SPHMU</name>
<dbReference type="EMBL" id="CABWMV010000006">
    <property type="protein sequence ID" value="VXC50750.1"/>
    <property type="molecule type" value="Genomic_DNA"/>
</dbReference>
<reference evidence="1 2" key="1">
    <citation type="submission" date="2019-10" db="EMBL/GenBank/DDBJ databases">
        <authorList>
            <person name="Karimi E."/>
        </authorList>
    </citation>
    <scope>NUCLEOTIDE SEQUENCE [LARGE SCALE GENOMIC DNA]</scope>
    <source>
        <strain evidence="1">Sphingobacterium sp. 8BC</strain>
    </source>
</reference>
<dbReference type="AlphaFoldDB" id="A0A653Z796"/>
<dbReference type="Proteomes" id="UP000432350">
    <property type="component" value="Unassembled WGS sequence"/>
</dbReference>
<proteinExistence type="predicted"/>
<accession>A0A653Z796</accession>
<evidence type="ECO:0000313" key="2">
    <source>
        <dbReference type="Proteomes" id="UP000432350"/>
    </source>
</evidence>
<organism evidence="1 2">
    <name type="scientific">Sphingobacterium multivorum</name>
    <dbReference type="NCBI Taxonomy" id="28454"/>
    <lineage>
        <taxon>Bacteria</taxon>
        <taxon>Pseudomonadati</taxon>
        <taxon>Bacteroidota</taxon>
        <taxon>Sphingobacteriia</taxon>
        <taxon>Sphingobacteriales</taxon>
        <taxon>Sphingobacteriaceae</taxon>
        <taxon>Sphingobacterium</taxon>
    </lineage>
</organism>